<proteinExistence type="predicted"/>
<keyword evidence="2" id="KW-1133">Transmembrane helix</keyword>
<reference evidence="4 5" key="1">
    <citation type="submission" date="2019-10" db="EMBL/GenBank/DDBJ databases">
        <title>Rubrobacter sp nov SCSIO 52090 isolated from a deep-sea sediment in the South China Sea.</title>
        <authorList>
            <person name="Chen R.W."/>
        </authorList>
    </citation>
    <scope>NUCLEOTIDE SEQUENCE [LARGE SCALE GENOMIC DNA]</scope>
    <source>
        <strain evidence="4 5">SCSIO 52909</strain>
    </source>
</reference>
<sequence>MRKTIKTPFEARAASARGATALGSASLGAAAVGAGAFGAVAIGALAIRRLAIRRGKIGHLSIEDLEVGRLRVRELVVEEQRSAPRPFEVLDGHRYVNLTTFRRGGEAVTTTIWFVRVGDNIYATTPPDSGKMKRIRNDPRVVLAPSNARGRTLGAGVGGKARVIDGAAPEGAETALREKYGLGLTLFRIFGPRNVGQVTLEVSPVETEGA</sequence>
<evidence type="ECO:0000313" key="5">
    <source>
        <dbReference type="Proteomes" id="UP000501452"/>
    </source>
</evidence>
<dbReference type="RefSeq" id="WP_166172452.1">
    <property type="nucleotide sequence ID" value="NZ_CP045119.1"/>
</dbReference>
<organism evidence="4 5">
    <name type="scientific">Rubrobacter tropicus</name>
    <dbReference type="NCBI Taxonomy" id="2653851"/>
    <lineage>
        <taxon>Bacteria</taxon>
        <taxon>Bacillati</taxon>
        <taxon>Actinomycetota</taxon>
        <taxon>Rubrobacteria</taxon>
        <taxon>Rubrobacterales</taxon>
        <taxon>Rubrobacteraceae</taxon>
        <taxon>Rubrobacter</taxon>
    </lineage>
</organism>
<feature type="transmembrane region" description="Helical" evidence="2">
    <location>
        <begin position="27"/>
        <end position="47"/>
    </location>
</feature>
<keyword evidence="2" id="KW-0472">Membrane</keyword>
<dbReference type="AlphaFoldDB" id="A0A6G8Q484"/>
<name>A0A6G8Q484_9ACTN</name>
<dbReference type="EC" id="1.-.-.-" evidence="4"/>
<dbReference type="Gene3D" id="2.30.110.10">
    <property type="entry name" value="Electron Transport, Fmn-binding Protein, Chain A"/>
    <property type="match status" value="1"/>
</dbReference>
<dbReference type="NCBIfam" id="TIGR03666">
    <property type="entry name" value="Rv2061_F420"/>
    <property type="match status" value="1"/>
</dbReference>
<keyword evidence="2" id="KW-0812">Transmembrane</keyword>
<evidence type="ECO:0000256" key="1">
    <source>
        <dbReference type="ARBA" id="ARBA00023002"/>
    </source>
</evidence>
<dbReference type="Pfam" id="PF01243">
    <property type="entry name" value="PNPOx_N"/>
    <property type="match status" value="1"/>
</dbReference>
<dbReference type="Proteomes" id="UP000501452">
    <property type="component" value="Chromosome"/>
</dbReference>
<feature type="domain" description="Pyridoxamine 5'-phosphate oxidase N-terminal" evidence="3">
    <location>
        <begin position="88"/>
        <end position="182"/>
    </location>
</feature>
<protein>
    <submittedName>
        <fullName evidence="4">PPOX class F420-dependent oxidoreductase</fullName>
        <ecNumber evidence="4">1.-.-.-</ecNumber>
    </submittedName>
</protein>
<dbReference type="SUPFAM" id="SSF50475">
    <property type="entry name" value="FMN-binding split barrel"/>
    <property type="match status" value="1"/>
</dbReference>
<accession>A0A6G8Q484</accession>
<dbReference type="GO" id="GO:0005829">
    <property type="term" value="C:cytosol"/>
    <property type="evidence" value="ECO:0007669"/>
    <property type="project" value="TreeGrafter"/>
</dbReference>
<evidence type="ECO:0000313" key="4">
    <source>
        <dbReference type="EMBL" id="QIN81258.1"/>
    </source>
</evidence>
<keyword evidence="5" id="KW-1185">Reference proteome</keyword>
<dbReference type="InterPro" id="IPR019965">
    <property type="entry name" value="PPOX_F420-dep_Rv2061_put"/>
</dbReference>
<dbReference type="InterPro" id="IPR052019">
    <property type="entry name" value="F420H2_bilvrd_red/Heme_oxyg"/>
</dbReference>
<dbReference type="PANTHER" id="PTHR35176:SF11">
    <property type="entry name" value="PYRIDOXAMINE 5'-PHOSPHATE OXIDASE FAMILY PROTEIN"/>
    <property type="match status" value="1"/>
</dbReference>
<dbReference type="GO" id="GO:0070967">
    <property type="term" value="F:coenzyme F420 binding"/>
    <property type="evidence" value="ECO:0007669"/>
    <property type="project" value="TreeGrafter"/>
</dbReference>
<dbReference type="KEGG" id="rub:GBA63_00460"/>
<evidence type="ECO:0000259" key="3">
    <source>
        <dbReference type="Pfam" id="PF01243"/>
    </source>
</evidence>
<evidence type="ECO:0000256" key="2">
    <source>
        <dbReference type="SAM" id="Phobius"/>
    </source>
</evidence>
<keyword evidence="1 4" id="KW-0560">Oxidoreductase</keyword>
<dbReference type="InterPro" id="IPR012349">
    <property type="entry name" value="Split_barrel_FMN-bd"/>
</dbReference>
<dbReference type="InterPro" id="IPR011576">
    <property type="entry name" value="Pyridox_Oxase_N"/>
</dbReference>
<dbReference type="PANTHER" id="PTHR35176">
    <property type="entry name" value="HEME OXYGENASE HI_0854-RELATED"/>
    <property type="match status" value="1"/>
</dbReference>
<dbReference type="EMBL" id="CP045119">
    <property type="protein sequence ID" value="QIN81258.1"/>
    <property type="molecule type" value="Genomic_DNA"/>
</dbReference>
<dbReference type="GO" id="GO:0016627">
    <property type="term" value="F:oxidoreductase activity, acting on the CH-CH group of donors"/>
    <property type="evidence" value="ECO:0007669"/>
    <property type="project" value="TreeGrafter"/>
</dbReference>
<gene>
    <name evidence="4" type="ORF">GBA63_00460</name>
</gene>